<sequence>MRTSNKRIMAAMAAVAALSMALAGCGSSGGSDANKSGDTKSGGKVELTYLHRLPDKQGMTMVKDTVARWNKDHPNIQVKATKFNGSPGDLIKKLETDVKAGNAPDLAQVGYAELPEVYTKGIVEDVTAEAGKYSKDFAEGPSKLMSVDGKVFGLPQDTGPMVYYYNKTEFDKLGIKVPTTAEEFIESAKKAAAQGKYIMTYQPDGAGMAFSALSGASSPWYEIKDGKWVVNVDTPGSKATADFYQQLLDAKAMNLTPSTDPSFAGAFHDGSIIGTVDAAWNAPIMMDWIGDAGKGQWRVTQIGDWFKNGQKTGPNGGSGVAAIKGTKHKAEAMEFLDWFNTQVPDLTSQGLIVAASTEKAKTPQSWTEFFGGQDVMAEFAKANANMGSFNYMPGFSAVSSAVGEAADKAGKGQAKVSDAFDAAQKTSLATLKDYGLPIAKD</sequence>
<dbReference type="InterPro" id="IPR050490">
    <property type="entry name" value="Bact_solute-bd_prot1"/>
</dbReference>
<dbReference type="Pfam" id="PF01547">
    <property type="entry name" value="SBP_bac_1"/>
    <property type="match status" value="1"/>
</dbReference>
<dbReference type="InterPro" id="IPR006059">
    <property type="entry name" value="SBP"/>
</dbReference>
<keyword evidence="2 6" id="KW-0732">Signal</keyword>
<dbReference type="Proteomes" id="UP000233731">
    <property type="component" value="Unassembled WGS sequence"/>
</dbReference>
<feature type="chain" id="PRO_5038807719" evidence="6">
    <location>
        <begin position="24"/>
        <end position="441"/>
    </location>
</feature>
<keyword evidence="4" id="KW-0564">Palmitate</keyword>
<dbReference type="Gene3D" id="3.40.190.10">
    <property type="entry name" value="Periplasmic binding protein-like II"/>
    <property type="match status" value="1"/>
</dbReference>
<evidence type="ECO:0000256" key="1">
    <source>
        <dbReference type="ARBA" id="ARBA00022475"/>
    </source>
</evidence>
<keyword evidence="1" id="KW-1003">Cell membrane</keyword>
<dbReference type="PANTHER" id="PTHR43649">
    <property type="entry name" value="ARABINOSE-BINDING PROTEIN-RELATED"/>
    <property type="match status" value="1"/>
</dbReference>
<evidence type="ECO:0000313" key="7">
    <source>
        <dbReference type="EMBL" id="PKV08237.1"/>
    </source>
</evidence>
<proteinExistence type="predicted"/>
<dbReference type="EMBL" id="PCHJ01000018">
    <property type="protein sequence ID" value="PKV08237.1"/>
    <property type="molecule type" value="Genomic_DNA"/>
</dbReference>
<feature type="signal peptide" evidence="6">
    <location>
        <begin position="1"/>
        <end position="23"/>
    </location>
</feature>
<dbReference type="RefSeq" id="WP_101433065.1">
    <property type="nucleotide sequence ID" value="NZ_PCHJ01000018.1"/>
</dbReference>
<evidence type="ECO:0000313" key="8">
    <source>
        <dbReference type="Proteomes" id="UP000233731"/>
    </source>
</evidence>
<comment type="caution">
    <text evidence="7">The sequence shown here is derived from an EMBL/GenBank/DDBJ whole genome shotgun (WGS) entry which is preliminary data.</text>
</comment>
<organism evidence="7 8">
    <name type="scientific">Bifidobacterium asteroides</name>
    <dbReference type="NCBI Taxonomy" id="1684"/>
    <lineage>
        <taxon>Bacteria</taxon>
        <taxon>Bacillati</taxon>
        <taxon>Actinomycetota</taxon>
        <taxon>Actinomycetes</taxon>
        <taxon>Bifidobacteriales</taxon>
        <taxon>Bifidobacteriaceae</taxon>
        <taxon>Bifidobacterium</taxon>
    </lineage>
</organism>
<reference evidence="7 8" key="1">
    <citation type="submission" date="2017-10" db="EMBL/GenBank/DDBJ databases">
        <title>Bifidobacterium genomics.</title>
        <authorList>
            <person name="Lugli G.A."/>
            <person name="Milani C."/>
            <person name="Mancabelli L."/>
        </authorList>
    </citation>
    <scope>NUCLEOTIDE SEQUENCE [LARGE SCALE GENOMIC DNA]</scope>
    <source>
        <strain evidence="7 8">1460B</strain>
    </source>
</reference>
<evidence type="ECO:0000256" key="6">
    <source>
        <dbReference type="SAM" id="SignalP"/>
    </source>
</evidence>
<dbReference type="PANTHER" id="PTHR43649:SF33">
    <property type="entry name" value="POLYGALACTURONAN_RHAMNOGALACTURONAN-BINDING PROTEIN YTCQ"/>
    <property type="match status" value="1"/>
</dbReference>
<evidence type="ECO:0000256" key="5">
    <source>
        <dbReference type="ARBA" id="ARBA00023288"/>
    </source>
</evidence>
<dbReference type="PROSITE" id="PS51257">
    <property type="entry name" value="PROKAR_LIPOPROTEIN"/>
    <property type="match status" value="1"/>
</dbReference>
<evidence type="ECO:0000256" key="3">
    <source>
        <dbReference type="ARBA" id="ARBA00023136"/>
    </source>
</evidence>
<evidence type="ECO:0000256" key="4">
    <source>
        <dbReference type="ARBA" id="ARBA00023139"/>
    </source>
</evidence>
<name>A0A2N3R8X2_9BIFI</name>
<protein>
    <submittedName>
        <fullName evidence="7">ABC transporter substrate-binding protein</fullName>
    </submittedName>
</protein>
<evidence type="ECO:0000256" key="2">
    <source>
        <dbReference type="ARBA" id="ARBA00022729"/>
    </source>
</evidence>
<dbReference type="AlphaFoldDB" id="A0A2N3R8X2"/>
<keyword evidence="3" id="KW-0472">Membrane</keyword>
<dbReference type="SUPFAM" id="SSF53850">
    <property type="entry name" value="Periplasmic binding protein-like II"/>
    <property type="match status" value="1"/>
</dbReference>
<gene>
    <name evidence="7" type="ORF">CQR44_1594</name>
</gene>
<keyword evidence="5" id="KW-0449">Lipoprotein</keyword>
<accession>A0A2N3R8X2</accession>